<reference evidence="1 2" key="1">
    <citation type="submission" date="2022-05" db="EMBL/GenBank/DDBJ databases">
        <authorList>
            <consortium name="Genoscope - CEA"/>
            <person name="William W."/>
        </authorList>
    </citation>
    <scope>NUCLEOTIDE SEQUENCE [LARGE SCALE GENOMIC DNA]</scope>
</reference>
<feature type="non-terminal residue" evidence="1">
    <location>
        <position position="1"/>
    </location>
</feature>
<gene>
    <name evidence="1" type="ORF">PMEA_00008161</name>
</gene>
<name>A0AAU9WNP3_9CNID</name>
<keyword evidence="2" id="KW-1185">Reference proteome</keyword>
<evidence type="ECO:0000313" key="2">
    <source>
        <dbReference type="Proteomes" id="UP001159428"/>
    </source>
</evidence>
<evidence type="ECO:0000313" key="1">
    <source>
        <dbReference type="EMBL" id="CAH3120261.1"/>
    </source>
</evidence>
<dbReference type="EMBL" id="CALNXJ010000017">
    <property type="protein sequence ID" value="CAH3120261.1"/>
    <property type="molecule type" value="Genomic_DNA"/>
</dbReference>
<accession>A0AAU9WNP3</accession>
<organism evidence="1 2">
    <name type="scientific">Pocillopora meandrina</name>
    <dbReference type="NCBI Taxonomy" id="46732"/>
    <lineage>
        <taxon>Eukaryota</taxon>
        <taxon>Metazoa</taxon>
        <taxon>Cnidaria</taxon>
        <taxon>Anthozoa</taxon>
        <taxon>Hexacorallia</taxon>
        <taxon>Scleractinia</taxon>
        <taxon>Astrocoeniina</taxon>
        <taxon>Pocilloporidae</taxon>
        <taxon>Pocillopora</taxon>
    </lineage>
</organism>
<dbReference type="Proteomes" id="UP001159428">
    <property type="component" value="Unassembled WGS sequence"/>
</dbReference>
<protein>
    <submittedName>
        <fullName evidence="1">Uncharacterized protein</fullName>
    </submittedName>
</protein>
<comment type="caution">
    <text evidence="1">The sequence shown here is derived from an EMBL/GenBank/DDBJ whole genome shotgun (WGS) entry which is preliminary data.</text>
</comment>
<proteinExistence type="predicted"/>
<dbReference type="AlphaFoldDB" id="A0AAU9WNP3"/>
<sequence length="109" mass="11731">INLKILANEINTALLEPQASFDPLLDNIETVSTEGFKTPIISLEATFKCLSTVSSSKAGAQIISQTGSCVTSLLSSLNLFVVSSIPRLVKGLYRTFGNVQTSPLFPKQR</sequence>